<keyword evidence="4" id="KW-0067">ATP-binding</keyword>
<evidence type="ECO:0000259" key="5">
    <source>
        <dbReference type="PROSITE" id="PS50011"/>
    </source>
</evidence>
<keyword evidence="1" id="KW-0808">Transferase</keyword>
<proteinExistence type="predicted"/>
<dbReference type="GO" id="GO:0004674">
    <property type="term" value="F:protein serine/threonine kinase activity"/>
    <property type="evidence" value="ECO:0007669"/>
    <property type="project" value="TreeGrafter"/>
</dbReference>
<evidence type="ECO:0000256" key="2">
    <source>
        <dbReference type="ARBA" id="ARBA00022741"/>
    </source>
</evidence>
<dbReference type="SMART" id="SM00671">
    <property type="entry name" value="SEL1"/>
    <property type="match status" value="4"/>
</dbReference>
<evidence type="ECO:0000256" key="4">
    <source>
        <dbReference type="ARBA" id="ARBA00022840"/>
    </source>
</evidence>
<dbReference type="InterPro" id="IPR051681">
    <property type="entry name" value="Ser/Thr_Kinases-Pseudokinases"/>
</dbReference>
<dbReference type="InterPro" id="IPR006597">
    <property type="entry name" value="Sel1-like"/>
</dbReference>
<dbReference type="OrthoDB" id="4062651at2759"/>
<dbReference type="Gene3D" id="1.25.40.10">
    <property type="entry name" value="Tetratricopeptide repeat domain"/>
    <property type="match status" value="2"/>
</dbReference>
<sequence length="865" mass="100612">MADEFKELINNIIDEEINKINNDGNDVINKYEYNLFKNFSEINSPFSPFGNVRRATWENSTVVLKSIIIDTDKIDNEMVCEIRAAINSNEIIPFDNTINNKANAIRLFVNELKRLVAVDKHKHPNIIRFYGITNDIFHRDLHSKNILVHNDNLLIADFGLSKHMNEVSMFKASEMLGYLEPQCIVNPRYKCDKRSDIYSLGVIFWEISSGRKPYDYFGTRYAIILHISKGERETPVEDTPKDFCSLYQRCWDQDPENRPEIKIVLEELKDMRLSLIDDQKAFHEKWIESKVIKGDIIEHNIDEFEDYKLISRGASSKVYRARYKSTKNICALKFIEKNSHTNKELVNELNHMLSIESHENIIKFYGITYERDKKDPNVVEYVLILEYADNGTLRDYLQQNSTKIEWELKVQFAIQLVEAVKWLHSHNIVHGDLHPNNILIHQEILKLADFGLSRRVIEASMSQTTSEVFGVIPYIDPQCFITEPSQNGSTRRYRKNKKSDIYSIGVILWEISSEKQPFKNEDSASLPGRIVDGLREKPISDTPHEYVTTYTKCWQTVQDNRPSIEEVAMMFECFIVQDITEHDNFDIFDRSRFEEFITNVLGNINFDIELDATVFGQDEMTLFVYNLYSTFNKLFNEGKSVKDIIINYISQNNKSNEEVFQWLLENNNHPRNTCLLGLFYRWNIGTNEDSMEFFNLFVAAANKGDANAQYFVGRCYAEGLGGIGKDKRKAIEWYTTATDNQCAAAEHMLGEYYYKLRRYNKAFHHLKRATENGNYKALNTLGLCYQRGQGTDTNAAEGFESFKKAALWGLPTSQYELGNCYEYGIGTGINLKEALQWYQKATKANSNYRIHQKRAEIKRSSNNYR</sequence>
<organism evidence="6 7">
    <name type="scientific">Gigaspora margarita</name>
    <dbReference type="NCBI Taxonomy" id="4874"/>
    <lineage>
        <taxon>Eukaryota</taxon>
        <taxon>Fungi</taxon>
        <taxon>Fungi incertae sedis</taxon>
        <taxon>Mucoromycota</taxon>
        <taxon>Glomeromycotina</taxon>
        <taxon>Glomeromycetes</taxon>
        <taxon>Diversisporales</taxon>
        <taxon>Gigasporaceae</taxon>
        <taxon>Gigaspora</taxon>
    </lineage>
</organism>
<dbReference type="Gene3D" id="1.10.510.10">
    <property type="entry name" value="Transferase(Phosphotransferase) domain 1"/>
    <property type="match status" value="2"/>
</dbReference>
<evidence type="ECO:0000313" key="7">
    <source>
        <dbReference type="Proteomes" id="UP000439903"/>
    </source>
</evidence>
<keyword evidence="2" id="KW-0547">Nucleotide-binding</keyword>
<evidence type="ECO:0000256" key="3">
    <source>
        <dbReference type="ARBA" id="ARBA00022777"/>
    </source>
</evidence>
<keyword evidence="7" id="KW-1185">Reference proteome</keyword>
<evidence type="ECO:0000256" key="1">
    <source>
        <dbReference type="ARBA" id="ARBA00022679"/>
    </source>
</evidence>
<dbReference type="Pfam" id="PF08238">
    <property type="entry name" value="Sel1"/>
    <property type="match status" value="4"/>
</dbReference>
<dbReference type="PROSITE" id="PS50011">
    <property type="entry name" value="PROTEIN_KINASE_DOM"/>
    <property type="match status" value="2"/>
</dbReference>
<reference evidence="6 7" key="1">
    <citation type="journal article" date="2019" name="Environ. Microbiol.">
        <title>At the nexus of three kingdoms: the genome of the mycorrhizal fungus Gigaspora margarita provides insights into plant, endobacterial and fungal interactions.</title>
        <authorList>
            <person name="Venice F."/>
            <person name="Ghignone S."/>
            <person name="Salvioli di Fossalunga A."/>
            <person name="Amselem J."/>
            <person name="Novero M."/>
            <person name="Xianan X."/>
            <person name="Sedzielewska Toro K."/>
            <person name="Morin E."/>
            <person name="Lipzen A."/>
            <person name="Grigoriev I.V."/>
            <person name="Henrissat B."/>
            <person name="Martin F.M."/>
            <person name="Bonfante P."/>
        </authorList>
    </citation>
    <scope>NUCLEOTIDE SEQUENCE [LARGE SCALE GENOMIC DNA]</scope>
    <source>
        <strain evidence="6 7">BEG34</strain>
    </source>
</reference>
<protein>
    <submittedName>
        <fullName evidence="6">Calmodulin-dependent protein kinase</fullName>
    </submittedName>
</protein>
<feature type="domain" description="Protein kinase" evidence="5">
    <location>
        <begin position="1"/>
        <end position="273"/>
    </location>
</feature>
<dbReference type="EMBL" id="WTPW01000196">
    <property type="protein sequence ID" value="KAF0536902.1"/>
    <property type="molecule type" value="Genomic_DNA"/>
</dbReference>
<dbReference type="SUPFAM" id="SSF56112">
    <property type="entry name" value="Protein kinase-like (PK-like)"/>
    <property type="match status" value="2"/>
</dbReference>
<dbReference type="AlphaFoldDB" id="A0A8H4AVC8"/>
<dbReference type="InterPro" id="IPR011009">
    <property type="entry name" value="Kinase-like_dom_sf"/>
</dbReference>
<dbReference type="InterPro" id="IPR011990">
    <property type="entry name" value="TPR-like_helical_dom_sf"/>
</dbReference>
<dbReference type="GO" id="GO:0005524">
    <property type="term" value="F:ATP binding"/>
    <property type="evidence" value="ECO:0007669"/>
    <property type="project" value="InterPro"/>
</dbReference>
<dbReference type="PANTHER" id="PTHR44329:SF288">
    <property type="entry name" value="MITOGEN-ACTIVATED PROTEIN KINASE KINASE KINASE 20"/>
    <property type="match status" value="1"/>
</dbReference>
<comment type="caution">
    <text evidence="6">The sequence shown here is derived from an EMBL/GenBank/DDBJ whole genome shotgun (WGS) entry which is preliminary data.</text>
</comment>
<gene>
    <name evidence="6" type="ORF">F8M41_008951</name>
</gene>
<dbReference type="Pfam" id="PF07714">
    <property type="entry name" value="PK_Tyr_Ser-Thr"/>
    <property type="match status" value="2"/>
</dbReference>
<dbReference type="SUPFAM" id="SSF81901">
    <property type="entry name" value="HCP-like"/>
    <property type="match status" value="1"/>
</dbReference>
<feature type="domain" description="Protein kinase" evidence="5">
    <location>
        <begin position="304"/>
        <end position="575"/>
    </location>
</feature>
<dbReference type="InterPro" id="IPR001245">
    <property type="entry name" value="Ser-Thr/Tyr_kinase_cat_dom"/>
</dbReference>
<keyword evidence="3 6" id="KW-0418">Kinase</keyword>
<evidence type="ECO:0000313" key="6">
    <source>
        <dbReference type="EMBL" id="KAF0536902.1"/>
    </source>
</evidence>
<dbReference type="Proteomes" id="UP000439903">
    <property type="component" value="Unassembled WGS sequence"/>
</dbReference>
<dbReference type="PANTHER" id="PTHR44329">
    <property type="entry name" value="SERINE/THREONINE-PROTEIN KINASE TNNI3K-RELATED"/>
    <property type="match status" value="1"/>
</dbReference>
<accession>A0A8H4AVC8</accession>
<dbReference type="InterPro" id="IPR000719">
    <property type="entry name" value="Prot_kinase_dom"/>
</dbReference>
<name>A0A8H4AVC8_GIGMA</name>